<gene>
    <name evidence="3" type="ORF">Purlil1_8683</name>
</gene>
<evidence type="ECO:0000313" key="4">
    <source>
        <dbReference type="Proteomes" id="UP001287286"/>
    </source>
</evidence>
<keyword evidence="4" id="KW-1185">Reference proteome</keyword>
<accession>A0ABR0BSB2</accession>
<dbReference type="PANTHER" id="PTHR33112:SF12">
    <property type="entry name" value="HETEROKARYON INCOMPATIBILITY DOMAIN-CONTAINING PROTEIN"/>
    <property type="match status" value="1"/>
</dbReference>
<evidence type="ECO:0000313" key="3">
    <source>
        <dbReference type="EMBL" id="KAK4086949.1"/>
    </source>
</evidence>
<feature type="domain" description="Heterokaryon incompatibility" evidence="2">
    <location>
        <begin position="151"/>
        <end position="270"/>
    </location>
</feature>
<evidence type="ECO:0000259" key="2">
    <source>
        <dbReference type="Pfam" id="PF06985"/>
    </source>
</evidence>
<dbReference type="Proteomes" id="UP001287286">
    <property type="component" value="Unassembled WGS sequence"/>
</dbReference>
<dbReference type="Pfam" id="PF06985">
    <property type="entry name" value="HET"/>
    <property type="match status" value="1"/>
</dbReference>
<feature type="compositionally biased region" description="Acidic residues" evidence="1">
    <location>
        <begin position="375"/>
        <end position="388"/>
    </location>
</feature>
<name>A0ABR0BSB2_PURLI</name>
<organism evidence="3 4">
    <name type="scientific">Purpureocillium lilacinum</name>
    <name type="common">Paecilomyces lilacinus</name>
    <dbReference type="NCBI Taxonomy" id="33203"/>
    <lineage>
        <taxon>Eukaryota</taxon>
        <taxon>Fungi</taxon>
        <taxon>Dikarya</taxon>
        <taxon>Ascomycota</taxon>
        <taxon>Pezizomycotina</taxon>
        <taxon>Sordariomycetes</taxon>
        <taxon>Hypocreomycetidae</taxon>
        <taxon>Hypocreales</taxon>
        <taxon>Ophiocordycipitaceae</taxon>
        <taxon>Purpureocillium</taxon>
    </lineage>
</organism>
<sequence>MIKTPLRRQFSQSISFTEDEDPVSWNCAFHEPLLHLSNPHDNGIISRGNLSLSKWKGQPVFRVKNTVLHLARRDNVPCHWGMGRILGREWIDLDVIKGFIDNCAQNHGAICAKFPFGDAPNAIDAPRPAFLIDVDASCVVDAYDAVTGEPFTMLSYVRGDQGDHLSLTTHNLKELQQPGGLKALGTLELIPRTFRDAMSLAALLGIRYIWIDRLCVLQDDDAHRRSEMTKVTLLSVCAVFVIAECDGTNASHGIRGIREIPDAQPRSFAQKWAAFGDGEAFVRSAAVTRGHQVEAGRAWRDGVTYTCQGDTFAETVLARRVLRFEMGTVQWRCRSWPTYCGDEEQDDHMWEDCAHRCDRARWHCQMDWPTVIEKEEEWDSEESDDDGLSDGGPPHWTTALAKPWPGVREYYSMLMDLTAQKSVKPSDMPTVLGGLAVTFVRCFEGRIFCGLPETFFDAALLWRIPARSVPSGIAPSWSWMGWGSPPNSQYPWGLWHAPEMYGVDHPAIKDTASVEIIPIVEWAVGDEANCAPDRRLPLQGSKWHLAREAFRDASTPLPPGWVRQRFHLDPLSRSSVPRGFATEMVCRLVGPEPSKSFWYPIPMVDTLGFSNADPGNPHGQFSSKIVNGPFHYLFGTVSISRGHFYVHGADWATGTGDVFVNIVTQEGRSHTGTHVLRNEAGRVAGVLEMYDVDQGSGENAASQSRVPLDLIAISRGVTRQTNQGYPECAARQKLSNFQDDSWYEFYNVVWVVWSQGGANVALRRGLGRIPVKVWDKSSTELEDIVFG</sequence>
<feature type="region of interest" description="Disordered" evidence="1">
    <location>
        <begin position="375"/>
        <end position="395"/>
    </location>
</feature>
<reference evidence="3 4" key="1">
    <citation type="journal article" date="2024" name="Microbiol. Resour. Announc.">
        <title>Genome annotations for the ascomycete fungi Trichoderma harzianum, Trichoderma aggressivum, and Purpureocillium lilacinum.</title>
        <authorList>
            <person name="Beijen E.P.W."/>
            <person name="Ohm R.A."/>
        </authorList>
    </citation>
    <scope>NUCLEOTIDE SEQUENCE [LARGE SCALE GENOMIC DNA]</scope>
    <source>
        <strain evidence="3 4">CBS 150709</strain>
    </source>
</reference>
<dbReference type="InterPro" id="IPR010730">
    <property type="entry name" value="HET"/>
</dbReference>
<protein>
    <recommendedName>
        <fullName evidence="2">Heterokaryon incompatibility domain-containing protein</fullName>
    </recommendedName>
</protein>
<comment type="caution">
    <text evidence="3">The sequence shown here is derived from an EMBL/GenBank/DDBJ whole genome shotgun (WGS) entry which is preliminary data.</text>
</comment>
<dbReference type="PANTHER" id="PTHR33112">
    <property type="entry name" value="DOMAIN PROTEIN, PUTATIVE-RELATED"/>
    <property type="match status" value="1"/>
</dbReference>
<dbReference type="EMBL" id="JAWRVI010000036">
    <property type="protein sequence ID" value="KAK4086949.1"/>
    <property type="molecule type" value="Genomic_DNA"/>
</dbReference>
<evidence type="ECO:0000256" key="1">
    <source>
        <dbReference type="SAM" id="MobiDB-lite"/>
    </source>
</evidence>
<proteinExistence type="predicted"/>